<dbReference type="EMBL" id="JAKROA010000005">
    <property type="protein sequence ID" value="KAL5106996.1"/>
    <property type="molecule type" value="Genomic_DNA"/>
</dbReference>
<keyword evidence="3" id="KW-1185">Reference proteome</keyword>
<evidence type="ECO:0000313" key="2">
    <source>
        <dbReference type="EMBL" id="KAL5106996.1"/>
    </source>
</evidence>
<dbReference type="Proteomes" id="UP001651158">
    <property type="component" value="Unassembled WGS sequence"/>
</dbReference>
<reference evidence="2 3" key="1">
    <citation type="journal article" date="2022" name="Front. Cell. Infect. Microbiol.">
        <title>The Genomes of Two Strains of Taenia crassiceps the Animal Model for the Study of Human Cysticercosis.</title>
        <authorList>
            <person name="Bobes R.J."/>
            <person name="Estrada K."/>
            <person name="Rios-Valencia D.G."/>
            <person name="Calderon-Gallegos A."/>
            <person name="de la Torre P."/>
            <person name="Carrero J.C."/>
            <person name="Sanchez-Flores A."/>
            <person name="Laclette J.P."/>
        </authorList>
    </citation>
    <scope>NUCLEOTIDE SEQUENCE [LARGE SCALE GENOMIC DNA]</scope>
    <source>
        <strain evidence="2">WFUcys</strain>
    </source>
</reference>
<proteinExistence type="predicted"/>
<accession>A0ABR4QB99</accession>
<feature type="region of interest" description="Disordered" evidence="1">
    <location>
        <begin position="32"/>
        <end position="51"/>
    </location>
</feature>
<name>A0ABR4QB99_9CEST</name>
<feature type="compositionally biased region" description="Polar residues" evidence="1">
    <location>
        <begin position="32"/>
        <end position="47"/>
    </location>
</feature>
<protein>
    <submittedName>
        <fullName evidence="2">Uncharacterized protein</fullName>
    </submittedName>
</protein>
<comment type="caution">
    <text evidence="2">The sequence shown here is derived from an EMBL/GenBank/DDBJ whole genome shotgun (WGS) entry which is preliminary data.</text>
</comment>
<gene>
    <name evidence="2" type="ORF">TcWFU_007450</name>
</gene>
<evidence type="ECO:0000256" key="1">
    <source>
        <dbReference type="SAM" id="MobiDB-lite"/>
    </source>
</evidence>
<organism evidence="2 3">
    <name type="scientific">Taenia crassiceps</name>
    <dbReference type="NCBI Taxonomy" id="6207"/>
    <lineage>
        <taxon>Eukaryota</taxon>
        <taxon>Metazoa</taxon>
        <taxon>Spiralia</taxon>
        <taxon>Lophotrochozoa</taxon>
        <taxon>Platyhelminthes</taxon>
        <taxon>Cestoda</taxon>
        <taxon>Eucestoda</taxon>
        <taxon>Cyclophyllidea</taxon>
        <taxon>Taeniidae</taxon>
        <taxon>Taenia</taxon>
    </lineage>
</organism>
<sequence length="67" mass="7863">MTIRVDAIGLKEEAAWTPLRFVCNSSSLQQQRQHKQYTQPQVRQNSPVDGCQRHRASWREVFKPLLL</sequence>
<evidence type="ECO:0000313" key="3">
    <source>
        <dbReference type="Proteomes" id="UP001651158"/>
    </source>
</evidence>